<dbReference type="EMBL" id="AB811621">
    <property type="protein sequence ID" value="BAQ00954.1"/>
    <property type="molecule type" value="Genomic_DNA"/>
</dbReference>
<evidence type="ECO:0000313" key="1">
    <source>
        <dbReference type="EMBL" id="BAQ00954.1"/>
    </source>
</evidence>
<keyword evidence="1" id="KW-0808">Transferase</keyword>
<name>A0A0A8J3J3_ECOLX</name>
<dbReference type="RefSeq" id="WP_000611440.1">
    <property type="nucleotide sequence ID" value="NZ_BGFG01000057.1"/>
</dbReference>
<reference evidence="1" key="1">
    <citation type="journal article" date="2014" name="DNA Res.">
        <title>A complete view of the genetic diversity of the Escherichia coli O-antigen biosynthesis gene cluster.</title>
        <authorList>
            <person name="Iguchi A."/>
            <person name="Iyoda S."/>
            <person name="Kikuchi T."/>
            <person name="Ogura Y."/>
            <person name="Katsura K."/>
            <person name="Ohnishi M."/>
            <person name="Hayashi T."/>
            <person name="Thomson N.R."/>
        </authorList>
    </citation>
    <scope>NUCLEOTIDE SEQUENCE</scope>
    <source>
        <strain evidence="1">P1c</strain>
    </source>
</reference>
<dbReference type="InterPro" id="IPR029465">
    <property type="entry name" value="ATPgrasp_TupA"/>
</dbReference>
<dbReference type="GO" id="GO:0016740">
    <property type="term" value="F:transferase activity"/>
    <property type="evidence" value="ECO:0007669"/>
    <property type="project" value="UniProtKB-KW"/>
</dbReference>
<dbReference type="AlphaFoldDB" id="A0A0A8J3J3"/>
<organism evidence="1">
    <name type="scientific">Escherichia coli</name>
    <dbReference type="NCBI Taxonomy" id="562"/>
    <lineage>
        <taxon>Bacteria</taxon>
        <taxon>Pseudomonadati</taxon>
        <taxon>Pseudomonadota</taxon>
        <taxon>Gammaproteobacteria</taxon>
        <taxon>Enterobacterales</taxon>
        <taxon>Enterobacteriaceae</taxon>
        <taxon>Escherichia</taxon>
    </lineage>
</organism>
<sequence length="281" mass="33445">MINVRKIAKLIIGDNLYWKLKFFYATKKWPNIYDPTFFNEKVRWRMLHDQNYLYVKCADKYEVRNYIEKKIGSEYLVPLRYMFTNNDDITDKCILSNSVAKSNHGAGMIEFIPETYSLSELKNTFGKWLNLDYTSESNEKHYSRIPRKILIEESLCKEGKPPVDYKFHTFKQADGSFRFVLQLVNGRFHNESRGYYLEDLNKCIWSHGEGFHSIPQEHIKPLKKAMELSSILCEDFNYVRVDWYIYDNKLYFGELTFTPGAGSSYEFGNELEKLMAKYWQL</sequence>
<accession>A0A0A8J3J3</accession>
<protein>
    <submittedName>
        <fullName evidence="1">Putative glycosyltransferase</fullName>
    </submittedName>
</protein>
<dbReference type="Pfam" id="PF14305">
    <property type="entry name" value="ATPgrasp_TupA"/>
    <property type="match status" value="1"/>
</dbReference>
<proteinExistence type="predicted"/>